<protein>
    <submittedName>
        <fullName evidence="8">Putative atp dependent dna ligase domain protein</fullName>
    </submittedName>
</protein>
<proteinExistence type="inferred from homology"/>
<feature type="region of interest" description="Disordered" evidence="6">
    <location>
        <begin position="693"/>
        <end position="720"/>
    </location>
</feature>
<keyword evidence="9" id="KW-1185">Reference proteome</keyword>
<comment type="similarity">
    <text evidence="1">Belongs to the ATP-dependent DNA ligase family.</text>
</comment>
<reference evidence="8 9" key="2">
    <citation type="submission" date="2015-05" db="EMBL/GenBank/DDBJ databases">
        <authorList>
            <person name="Morales-Cruz A."/>
            <person name="Amrine K.C."/>
            <person name="Cantu D."/>
        </authorList>
    </citation>
    <scope>NUCLEOTIDE SEQUENCE [LARGE SCALE GENOMIC DNA]</scope>
    <source>
        <strain evidence="8">UCRPC4</strain>
    </source>
</reference>
<comment type="caution">
    <text evidence="8">The sequence shown here is derived from an EMBL/GenBank/DDBJ whole genome shotgun (WGS) entry which is preliminary data.</text>
</comment>
<sequence length="1104" mass="124493">MPFPFKTLCELLEDLDANRVQKALPRSAGADPDLRTITTWFNAHHNAIPRKGSSAVAFLSCLFPERRVDRVYGLKEKRLSRALGRCLCLGDSRRRNFEHDIERGKDIGECVFRVLREAELPRVCEERQVTLEEIDVALDQVAAGCQFSSPDLRRHVLPRRPDEVLEPIFQRLQSREAKWLTRMILKDFAPVIVPEAVVMGQYHFLLYDLLAFQDSFIGAVEILQHKSIVQLSPRQPREYVDFLKKELAYLFVPQVNIFFRRQLYDKARSIKHCCTLANRRQMSVERKYDGEYCQIHIDVSKNCPIRIFSKSGKESTMDRVGVHDSLKKALKIGQYDCLVASQCILEGELLVWNDFYKSVQPFRMIRKHVSRSGRFIGVEQDSPVHADDHLMIMLYDVMLWDDVICIKQPLRQRRRILEGLVTIIPGRVDIAKHRVIDFRRSRAPEEFRVAFAQSITQRWEGLVLKGMDDPYSVLSTSSHGIKLKKDYIVGIGDTEDFVVLGGRFNEQEQTAWQQAGIDADLQGAKLEQLMWTTFHLGCLENKQEVIRWNAKPSFRVVGTVGIHCISKQDIVLLNQLGQFYQTNVTPNKLLTCYDFTIDQPQMPQMTTAFDNPFIVEVMGAGFERPAGVNYPMLRFPRIQKLHEDRSLKDTIGLDELREKAILAESLPIDCGSQEDARWIERLVRADGRSKYINEQSQLTTPGRSAGSKSPSKSSLSPLSPEMVRIDTPLLDKAQAGENIHAVSPCLSPIMRKRRTAGNCCDIAPDAKRGRSSVGHSDAPVDKSQHSPMVEKLAASRPLAEICNGVHSRDHRNHTIRCAGASDDRRSESRKPGKDQGDQIAEPSLHETAARLTLPTSTTRGPQILNRSSIAANFDLLTPLTSSEQPSSPLQPEGIDITQTNIRECVASLEVGKLDCKIMATNGCDEMLRLFRFSVKSQAVLPLFLLAGSPGPGSALHLLERSKGSLTFSQMHFLRNCVKILRKTTTPHLRPKPVAGGILHISLIDEANMAPDLIGKTTIDLVGHVNKLVKNAMQARRHGDLVEKHALMFLDWKALALLEGSENPDAKKDLKPYFWGGFLWPIGGKGQVGCSWDFSTIASWLSVEN</sequence>
<dbReference type="InterPro" id="IPR012308">
    <property type="entry name" value="DNA_ligase_ATP-dep_N"/>
</dbReference>
<evidence type="ECO:0000256" key="4">
    <source>
        <dbReference type="ARBA" id="ARBA00022840"/>
    </source>
</evidence>
<dbReference type="AlphaFoldDB" id="A0A0G2EIH3"/>
<evidence type="ECO:0000256" key="6">
    <source>
        <dbReference type="SAM" id="MobiDB-lite"/>
    </source>
</evidence>
<organism evidence="8 9">
    <name type="scientific">Phaeomoniella chlamydospora</name>
    <name type="common">Phaeoacremonium chlamydosporum</name>
    <dbReference type="NCBI Taxonomy" id="158046"/>
    <lineage>
        <taxon>Eukaryota</taxon>
        <taxon>Fungi</taxon>
        <taxon>Dikarya</taxon>
        <taxon>Ascomycota</taxon>
        <taxon>Pezizomycotina</taxon>
        <taxon>Eurotiomycetes</taxon>
        <taxon>Chaetothyriomycetidae</taxon>
        <taxon>Phaeomoniellales</taxon>
        <taxon>Phaeomoniellaceae</taxon>
        <taxon>Phaeomoniella</taxon>
    </lineage>
</organism>
<evidence type="ECO:0000259" key="7">
    <source>
        <dbReference type="PROSITE" id="PS50160"/>
    </source>
</evidence>
<feature type="region of interest" description="Disordered" evidence="6">
    <location>
        <begin position="766"/>
        <end position="786"/>
    </location>
</feature>
<accession>A0A0G2EIH3</accession>
<evidence type="ECO:0000256" key="3">
    <source>
        <dbReference type="ARBA" id="ARBA00022741"/>
    </source>
</evidence>
<feature type="compositionally biased region" description="Basic and acidic residues" evidence="6">
    <location>
        <begin position="821"/>
        <end position="836"/>
    </location>
</feature>
<dbReference type="Proteomes" id="UP000053317">
    <property type="component" value="Unassembled WGS sequence"/>
</dbReference>
<dbReference type="InterPro" id="IPR029710">
    <property type="entry name" value="LIG4"/>
</dbReference>
<gene>
    <name evidence="8" type="ORF">UCRPC4_g03270</name>
</gene>
<evidence type="ECO:0000256" key="2">
    <source>
        <dbReference type="ARBA" id="ARBA00022598"/>
    </source>
</evidence>
<feature type="compositionally biased region" description="Polar residues" evidence="6">
    <location>
        <begin position="853"/>
        <end position="864"/>
    </location>
</feature>
<dbReference type="InterPro" id="IPR012310">
    <property type="entry name" value="DNA_ligase_ATP-dep_cent"/>
</dbReference>
<dbReference type="Pfam" id="PF04675">
    <property type="entry name" value="DNA_ligase_A_N"/>
    <property type="match status" value="1"/>
</dbReference>
<dbReference type="Gene3D" id="3.30.470.30">
    <property type="entry name" value="DNA ligase/mRNA capping enzyme"/>
    <property type="match status" value="1"/>
</dbReference>
<feature type="compositionally biased region" description="Low complexity" evidence="6">
    <location>
        <begin position="707"/>
        <end position="720"/>
    </location>
</feature>
<dbReference type="SUPFAM" id="SSF56091">
    <property type="entry name" value="DNA ligase/mRNA capping enzyme, catalytic domain"/>
    <property type="match status" value="1"/>
</dbReference>
<dbReference type="Pfam" id="PF01068">
    <property type="entry name" value="DNA_ligase_A_M"/>
    <property type="match status" value="1"/>
</dbReference>
<feature type="domain" description="ATP-dependent DNA ligase family profile" evidence="7">
    <location>
        <begin position="392"/>
        <end position="540"/>
    </location>
</feature>
<dbReference type="InterPro" id="IPR012340">
    <property type="entry name" value="NA-bd_OB-fold"/>
</dbReference>
<keyword evidence="2 8" id="KW-0436">Ligase</keyword>
<evidence type="ECO:0000313" key="9">
    <source>
        <dbReference type="Proteomes" id="UP000053317"/>
    </source>
</evidence>
<evidence type="ECO:0000313" key="8">
    <source>
        <dbReference type="EMBL" id="KKY22652.1"/>
    </source>
</evidence>
<dbReference type="PANTHER" id="PTHR45997">
    <property type="entry name" value="DNA LIGASE 4"/>
    <property type="match status" value="1"/>
</dbReference>
<name>A0A0G2EIH3_PHACM</name>
<dbReference type="GO" id="GO:0005524">
    <property type="term" value="F:ATP binding"/>
    <property type="evidence" value="ECO:0007669"/>
    <property type="project" value="UniProtKB-KW"/>
</dbReference>
<dbReference type="OrthoDB" id="2160351at2759"/>
<dbReference type="GO" id="GO:0003677">
    <property type="term" value="F:DNA binding"/>
    <property type="evidence" value="ECO:0007669"/>
    <property type="project" value="InterPro"/>
</dbReference>
<feature type="region of interest" description="Disordered" evidence="6">
    <location>
        <begin position="813"/>
        <end position="864"/>
    </location>
</feature>
<dbReference type="PANTHER" id="PTHR45997:SF2">
    <property type="entry name" value="ATP DEPENDENT DNA LIGASE DOMAIN PROTEIN (AFU_ORTHOLOGUE AFUA_5G02430)"/>
    <property type="match status" value="1"/>
</dbReference>
<keyword evidence="5" id="KW-0539">Nucleus</keyword>
<dbReference type="GO" id="GO:0006297">
    <property type="term" value="P:nucleotide-excision repair, DNA gap filling"/>
    <property type="evidence" value="ECO:0007669"/>
    <property type="project" value="TreeGrafter"/>
</dbReference>
<evidence type="ECO:0000256" key="1">
    <source>
        <dbReference type="ARBA" id="ARBA00007572"/>
    </source>
</evidence>
<reference evidence="8 9" key="1">
    <citation type="submission" date="2015-05" db="EMBL/GenBank/DDBJ databases">
        <title>Distinctive expansion of gene families associated with plant cell wall degradation and secondary metabolism in the genomes of grapevine trunk pathogens.</title>
        <authorList>
            <person name="Lawrence D.P."/>
            <person name="Travadon R."/>
            <person name="Rolshausen P.E."/>
            <person name="Baumgartner K."/>
        </authorList>
    </citation>
    <scope>NUCLEOTIDE SEQUENCE [LARGE SCALE GENOMIC DNA]</scope>
    <source>
        <strain evidence="8">UCRPC4</strain>
    </source>
</reference>
<keyword evidence="3" id="KW-0547">Nucleotide-binding</keyword>
<dbReference type="GO" id="GO:0032807">
    <property type="term" value="C:DNA ligase IV complex"/>
    <property type="evidence" value="ECO:0007669"/>
    <property type="project" value="TreeGrafter"/>
</dbReference>
<dbReference type="Gene3D" id="1.10.3260.10">
    <property type="entry name" value="DNA ligase, ATP-dependent, N-terminal domain"/>
    <property type="match status" value="1"/>
</dbReference>
<dbReference type="GO" id="GO:0006303">
    <property type="term" value="P:double-strand break repair via nonhomologous end joining"/>
    <property type="evidence" value="ECO:0007669"/>
    <property type="project" value="TreeGrafter"/>
</dbReference>
<keyword evidence="4" id="KW-0067">ATP-binding</keyword>
<dbReference type="GO" id="GO:0003910">
    <property type="term" value="F:DNA ligase (ATP) activity"/>
    <property type="evidence" value="ECO:0007669"/>
    <property type="project" value="InterPro"/>
</dbReference>
<feature type="compositionally biased region" description="Polar residues" evidence="6">
    <location>
        <begin position="693"/>
        <end position="702"/>
    </location>
</feature>
<dbReference type="InterPro" id="IPR036599">
    <property type="entry name" value="DNA_ligase_N_sf"/>
</dbReference>
<dbReference type="Gene3D" id="2.40.50.140">
    <property type="entry name" value="Nucleic acid-binding proteins"/>
    <property type="match status" value="1"/>
</dbReference>
<dbReference type="PROSITE" id="PS50160">
    <property type="entry name" value="DNA_LIGASE_A3"/>
    <property type="match status" value="1"/>
</dbReference>
<dbReference type="EMBL" id="LCWF01000075">
    <property type="protein sequence ID" value="KKY22652.1"/>
    <property type="molecule type" value="Genomic_DNA"/>
</dbReference>
<evidence type="ECO:0000256" key="5">
    <source>
        <dbReference type="ARBA" id="ARBA00023242"/>
    </source>
</evidence>
<dbReference type="GO" id="GO:0006310">
    <property type="term" value="P:DNA recombination"/>
    <property type="evidence" value="ECO:0007669"/>
    <property type="project" value="InterPro"/>
</dbReference>